<evidence type="ECO:0000256" key="5">
    <source>
        <dbReference type="PIRSR" id="PIRSR001434-2"/>
    </source>
</evidence>
<dbReference type="InterPro" id="IPR000277">
    <property type="entry name" value="Cys/Met-Metab_PyrdxlP-dep_enz"/>
</dbReference>
<comment type="caution">
    <text evidence="7">The sequence shown here is derived from an EMBL/GenBank/DDBJ whole genome shotgun (WGS) entry which is preliminary data.</text>
</comment>
<dbReference type="PANTHER" id="PTHR11808:SF50">
    <property type="entry name" value="CYSTATHIONINE BETA-LYASE"/>
    <property type="match status" value="1"/>
</dbReference>
<dbReference type="SUPFAM" id="SSF53383">
    <property type="entry name" value="PLP-dependent transferases"/>
    <property type="match status" value="1"/>
</dbReference>
<evidence type="ECO:0000256" key="6">
    <source>
        <dbReference type="RuleBase" id="RU362118"/>
    </source>
</evidence>
<dbReference type="Pfam" id="PF01053">
    <property type="entry name" value="Cys_Met_Meta_PP"/>
    <property type="match status" value="1"/>
</dbReference>
<gene>
    <name evidence="7" type="ORF">C7B47_00705</name>
</gene>
<dbReference type="GO" id="GO:0047804">
    <property type="term" value="F:cysteine-S-conjugate beta-lyase activity"/>
    <property type="evidence" value="ECO:0007669"/>
    <property type="project" value="UniProtKB-ARBA"/>
</dbReference>
<keyword evidence="4" id="KW-0456">Lyase</keyword>
<dbReference type="Proteomes" id="UP000242705">
    <property type="component" value="Unassembled WGS sequence"/>
</dbReference>
<dbReference type="Gene3D" id="3.40.640.10">
    <property type="entry name" value="Type I PLP-dependent aspartate aminotransferase-like (Major domain)"/>
    <property type="match status" value="1"/>
</dbReference>
<dbReference type="AlphaFoldDB" id="A0A2T2X5U2"/>
<dbReference type="GO" id="GO:0005737">
    <property type="term" value="C:cytoplasm"/>
    <property type="evidence" value="ECO:0007669"/>
    <property type="project" value="TreeGrafter"/>
</dbReference>
<evidence type="ECO:0000256" key="2">
    <source>
        <dbReference type="ARBA" id="ARBA00009077"/>
    </source>
</evidence>
<dbReference type="InterPro" id="IPR015424">
    <property type="entry name" value="PyrdxlP-dep_Trfase"/>
</dbReference>
<keyword evidence="7" id="KW-0808">Transferase</keyword>
<sequence length="384" mass="42435">MAITDKRTQFVHTGYEMDPATQAVTPPIYRATTYHQADPWNPPLYDYARSGNPTRHAFEQAMADLEHGVKGFAFSSGMAALTAAFMLLSQGDHLIVTRDCQGGTQRVLRGVFSRFGIQVSYVDTEDFDALEKAVKPNTQAILVENFSNPFLHVTDMPRLAQWAHQHHLLVMVDNTFITPYLQNPLTQGADLVIHSATKMIGGHSDITAGVAVAKEEDLARRLYFIQNACGAILSPDDAYMSLRGLHTLPVRMDRAQDTAMQLATALVTHPRVQRVYYPGLKTHPGHEVAKQTMRGFGQMLTIRLKDARLVPELARHLRLARVGAGFGGTETIISLPELHCHAALTPEERYERQITPDVVRISVGLESAPDLLHDILGALDKAGS</sequence>
<dbReference type="GO" id="GO:0030170">
    <property type="term" value="F:pyridoxal phosphate binding"/>
    <property type="evidence" value="ECO:0007669"/>
    <property type="project" value="InterPro"/>
</dbReference>
<evidence type="ECO:0000256" key="1">
    <source>
        <dbReference type="ARBA" id="ARBA00001933"/>
    </source>
</evidence>
<reference evidence="7 8" key="1">
    <citation type="journal article" date="2014" name="BMC Genomics">
        <title>Comparison of environmental and isolate Sulfobacillus genomes reveals diverse carbon, sulfur, nitrogen, and hydrogen metabolisms.</title>
        <authorList>
            <person name="Justice N.B."/>
            <person name="Norman A."/>
            <person name="Brown C.T."/>
            <person name="Singh A."/>
            <person name="Thomas B.C."/>
            <person name="Banfield J.F."/>
        </authorList>
    </citation>
    <scope>NUCLEOTIDE SEQUENCE [LARGE SCALE GENOMIC DNA]</scope>
    <source>
        <strain evidence="7">AMDSBA5</strain>
    </source>
</reference>
<keyword evidence="3 5" id="KW-0663">Pyridoxal phosphate</keyword>
<evidence type="ECO:0000256" key="4">
    <source>
        <dbReference type="ARBA" id="ARBA00023239"/>
    </source>
</evidence>
<dbReference type="EMBL" id="PXYX01000001">
    <property type="protein sequence ID" value="PSR29862.1"/>
    <property type="molecule type" value="Genomic_DNA"/>
</dbReference>
<protein>
    <submittedName>
        <fullName evidence="7">Cystathionine gamma-synthase</fullName>
        <ecNumber evidence="7">2.5.1.48</ecNumber>
    </submittedName>
</protein>
<evidence type="ECO:0000313" key="7">
    <source>
        <dbReference type="EMBL" id="PSR29862.1"/>
    </source>
</evidence>
<organism evidence="7 8">
    <name type="scientific">Sulfobacillus thermosulfidooxidans</name>
    <dbReference type="NCBI Taxonomy" id="28034"/>
    <lineage>
        <taxon>Bacteria</taxon>
        <taxon>Bacillati</taxon>
        <taxon>Bacillota</taxon>
        <taxon>Clostridia</taxon>
        <taxon>Eubacteriales</taxon>
        <taxon>Clostridiales Family XVII. Incertae Sedis</taxon>
        <taxon>Sulfobacillus</taxon>
    </lineage>
</organism>
<dbReference type="InterPro" id="IPR015422">
    <property type="entry name" value="PyrdxlP-dep_Trfase_small"/>
</dbReference>
<dbReference type="CDD" id="cd00614">
    <property type="entry name" value="CGS_like"/>
    <property type="match status" value="1"/>
</dbReference>
<comment type="cofactor">
    <cofactor evidence="1 6">
        <name>pyridoxal 5'-phosphate</name>
        <dbReference type="ChEBI" id="CHEBI:597326"/>
    </cofactor>
</comment>
<dbReference type="PIRSF" id="PIRSF001434">
    <property type="entry name" value="CGS"/>
    <property type="match status" value="1"/>
</dbReference>
<evidence type="ECO:0000313" key="8">
    <source>
        <dbReference type="Proteomes" id="UP000242705"/>
    </source>
</evidence>
<evidence type="ECO:0000256" key="3">
    <source>
        <dbReference type="ARBA" id="ARBA00022898"/>
    </source>
</evidence>
<dbReference type="PANTHER" id="PTHR11808">
    <property type="entry name" value="TRANS-SULFURATION ENZYME FAMILY MEMBER"/>
    <property type="match status" value="1"/>
</dbReference>
<feature type="modified residue" description="N6-(pyridoxal phosphate)lysine" evidence="5">
    <location>
        <position position="198"/>
    </location>
</feature>
<dbReference type="GO" id="GO:0019346">
    <property type="term" value="P:transsulfuration"/>
    <property type="evidence" value="ECO:0007669"/>
    <property type="project" value="InterPro"/>
</dbReference>
<comment type="similarity">
    <text evidence="2 6">Belongs to the trans-sulfuration enzymes family.</text>
</comment>
<dbReference type="EC" id="2.5.1.48" evidence="7"/>
<dbReference type="GO" id="GO:0003962">
    <property type="term" value="F:cystathionine gamma-synthase activity"/>
    <property type="evidence" value="ECO:0007669"/>
    <property type="project" value="UniProtKB-EC"/>
</dbReference>
<dbReference type="FunFam" id="3.40.640.10:FF:000009">
    <property type="entry name" value="Cystathionine gamma-synthase homolog"/>
    <property type="match status" value="1"/>
</dbReference>
<proteinExistence type="inferred from homology"/>
<accession>A0A2T2X5U2</accession>
<dbReference type="InterPro" id="IPR015421">
    <property type="entry name" value="PyrdxlP-dep_Trfase_major"/>
</dbReference>
<dbReference type="Gene3D" id="3.90.1150.10">
    <property type="entry name" value="Aspartate Aminotransferase, domain 1"/>
    <property type="match status" value="1"/>
</dbReference>
<name>A0A2T2X5U2_SULTH</name>